<dbReference type="VEuPathDB" id="ToxoDB:TGP89_278965"/>
<dbReference type="Proteomes" id="UP000028828">
    <property type="component" value="Unassembled WGS sequence"/>
</dbReference>
<organism evidence="2 3">
    <name type="scientific">Toxoplasma gondii p89</name>
    <dbReference type="NCBI Taxonomy" id="943119"/>
    <lineage>
        <taxon>Eukaryota</taxon>
        <taxon>Sar</taxon>
        <taxon>Alveolata</taxon>
        <taxon>Apicomplexa</taxon>
        <taxon>Conoidasida</taxon>
        <taxon>Coccidia</taxon>
        <taxon>Eucoccidiorida</taxon>
        <taxon>Eimeriorina</taxon>
        <taxon>Sarcocystidae</taxon>
        <taxon>Toxoplasma</taxon>
    </lineage>
</organism>
<dbReference type="AlphaFoldDB" id="A0A086JIA6"/>
<keyword evidence="1 2" id="KW-0812">Transmembrane</keyword>
<keyword evidence="1" id="KW-1133">Transmembrane helix</keyword>
<feature type="transmembrane region" description="Helical" evidence="1">
    <location>
        <begin position="122"/>
        <end position="143"/>
    </location>
</feature>
<evidence type="ECO:0000256" key="1">
    <source>
        <dbReference type="SAM" id="Phobius"/>
    </source>
</evidence>
<evidence type="ECO:0000313" key="3">
    <source>
        <dbReference type="Proteomes" id="UP000028828"/>
    </source>
</evidence>
<feature type="transmembrane region" description="Helical" evidence="1">
    <location>
        <begin position="203"/>
        <end position="222"/>
    </location>
</feature>
<feature type="transmembrane region" description="Helical" evidence="1">
    <location>
        <begin position="96"/>
        <end position="116"/>
    </location>
</feature>
<dbReference type="EMBL" id="AEYI02001913">
    <property type="protein sequence ID" value="KFG31874.1"/>
    <property type="molecule type" value="Genomic_DNA"/>
</dbReference>
<accession>A0A086JIA6</accession>
<feature type="transmembrane region" description="Helical" evidence="1">
    <location>
        <begin position="399"/>
        <end position="419"/>
    </location>
</feature>
<dbReference type="OrthoDB" id="333050at2759"/>
<comment type="caution">
    <text evidence="2">The sequence shown here is derived from an EMBL/GenBank/DDBJ whole genome shotgun (WGS) entry which is preliminary data.</text>
</comment>
<feature type="transmembrane region" description="Helical" evidence="1">
    <location>
        <begin position="282"/>
        <end position="307"/>
    </location>
</feature>
<name>A0A086JIA6_TOXGO</name>
<evidence type="ECO:0000313" key="2">
    <source>
        <dbReference type="EMBL" id="KFG31874.1"/>
    </source>
</evidence>
<sequence>MEGDVQAAAEGAPLPVAESGSEIVRNRFPDATADSGDGLWGEKQQNLEAASGRNSVSEVTSAIFPNREKRHFYADQQEKVQGGKSISMFHTALESFVFYLYLAVVPGWIGCCLAKVPPFAFWAPSIVGAGAFWSALNIWGLLFSQGAVVDPYSALISSWAEMSLAKHRGQLLSEEERVSRGAEAASSTVLYNSRRNTGDMVKIFIATLGAASLVGVVMQVLLPGHLPYGPPITMQIYSDIQSPATKKLIESSDSSHAGLSSSLFTSLLTPLPIHLQKEAARIVSVCLSSMADLVVVFSRIIVGYAWAASTWLLPAKHQELLLQSEMFGTTFAGQSAADGGFADIVHRIGVSPSGGSFEMLLWFSRVVDVFLGECCFSCLNYMAQAADISMRKITRKGQITVTGLGFICLNVGTLAYLVGSPFCRVTGGPWLNPCFAAMVMICRHDFFAFFILLTAGFWGAFFASSLVKPIVRKVPVDDRRQIVTRAPTWEDKPENRKKEE</sequence>
<feature type="transmembrane region" description="Helical" evidence="1">
    <location>
        <begin position="446"/>
        <end position="471"/>
    </location>
</feature>
<proteinExistence type="predicted"/>
<reference evidence="2 3" key="1">
    <citation type="submission" date="2014-03" db="EMBL/GenBank/DDBJ databases">
        <authorList>
            <person name="Sibley D."/>
            <person name="Venepally P."/>
            <person name="Karamycheva S."/>
            <person name="Hadjithomas M."/>
            <person name="Khan A."/>
            <person name="Brunk B."/>
            <person name="Roos D."/>
            <person name="Caler E."/>
            <person name="Lorenzi H."/>
        </authorList>
    </citation>
    <scope>NUCLEOTIDE SEQUENCE [LARGE SCALE GENOMIC DNA]</scope>
    <source>
        <strain evidence="3">p89</strain>
    </source>
</reference>
<gene>
    <name evidence="2" type="ORF">TGP89_278965</name>
</gene>
<keyword evidence="1" id="KW-0472">Membrane</keyword>
<protein>
    <submittedName>
        <fullName evidence="2">Putative transmembrane protein</fullName>
    </submittedName>
</protein>